<dbReference type="AlphaFoldDB" id="A0A833SBM3"/>
<dbReference type="PANTHER" id="PTHR11552:SF154">
    <property type="entry name" value="FI04917P"/>
    <property type="match status" value="1"/>
</dbReference>
<proteinExistence type="inferred from homology"/>
<dbReference type="Proteomes" id="UP000655588">
    <property type="component" value="Unassembled WGS sequence"/>
</dbReference>
<dbReference type="Gene3D" id="3.50.50.60">
    <property type="entry name" value="FAD/NAD(P)-binding domain"/>
    <property type="match status" value="1"/>
</dbReference>
<reference evidence="3" key="1">
    <citation type="submission" date="2019-11" db="EMBL/GenBank/DDBJ databases">
        <title>The nuclear and mitochondrial genomes of Frieseomelitta varia - a highly eusocial stingless bee (Meliponini) with a permanently sterile worker caste.</title>
        <authorList>
            <person name="Freitas F.C.P."/>
            <person name="Lourenco A.P."/>
            <person name="Nunes F.M.F."/>
            <person name="Paschoal A.R."/>
            <person name="Abreu F.C.P."/>
            <person name="Barbin F.O."/>
            <person name="Bataglia L."/>
            <person name="Cardoso-Junior C.A.M."/>
            <person name="Cervoni M.S."/>
            <person name="Silva S.R."/>
            <person name="Dalarmi F."/>
            <person name="Del Lama M.A."/>
            <person name="Depintor T.S."/>
            <person name="Ferreira K.M."/>
            <person name="Goria P.S."/>
            <person name="Jaskot M.C."/>
            <person name="Lago D.C."/>
            <person name="Luna-Lucena D."/>
            <person name="Moda L.M."/>
            <person name="Nascimento L."/>
            <person name="Pedrino M."/>
            <person name="Rabico F.O."/>
            <person name="Sanches F.C."/>
            <person name="Santos D.E."/>
            <person name="Santos C.G."/>
            <person name="Vieira J."/>
            <person name="Lopes T.F."/>
            <person name="Barchuk A.R."/>
            <person name="Hartfelder K."/>
            <person name="Simoes Z.L.P."/>
            <person name="Bitondi M.M.G."/>
            <person name="Pinheiro D.G."/>
        </authorList>
    </citation>
    <scope>NUCLEOTIDE SEQUENCE</scope>
    <source>
        <strain evidence="3">USP_RPSP 00005682</strain>
        <tissue evidence="3">Whole individual</tissue>
    </source>
</reference>
<dbReference type="InterPro" id="IPR000172">
    <property type="entry name" value="GMC_OxRdtase_N"/>
</dbReference>
<comment type="caution">
    <text evidence="3">The sequence shown here is derived from an EMBL/GenBank/DDBJ whole genome shotgun (WGS) entry which is preliminary data.</text>
</comment>
<evidence type="ECO:0000313" key="3">
    <source>
        <dbReference type="EMBL" id="KAF3426367.1"/>
    </source>
</evidence>
<dbReference type="Gene3D" id="3.30.560.10">
    <property type="entry name" value="Glucose Oxidase, domain 3"/>
    <property type="match status" value="1"/>
</dbReference>
<gene>
    <name evidence="3" type="ORF">E2986_13519</name>
</gene>
<dbReference type="PANTHER" id="PTHR11552">
    <property type="entry name" value="GLUCOSE-METHANOL-CHOLINE GMC OXIDOREDUCTASE"/>
    <property type="match status" value="1"/>
</dbReference>
<dbReference type="EMBL" id="WNWW01000326">
    <property type="protein sequence ID" value="KAF3426367.1"/>
    <property type="molecule type" value="Genomic_DNA"/>
</dbReference>
<comment type="similarity">
    <text evidence="1">Belongs to the GMC oxidoreductase family.</text>
</comment>
<organism evidence="3 4">
    <name type="scientific">Frieseomelitta varia</name>
    <dbReference type="NCBI Taxonomy" id="561572"/>
    <lineage>
        <taxon>Eukaryota</taxon>
        <taxon>Metazoa</taxon>
        <taxon>Ecdysozoa</taxon>
        <taxon>Arthropoda</taxon>
        <taxon>Hexapoda</taxon>
        <taxon>Insecta</taxon>
        <taxon>Pterygota</taxon>
        <taxon>Neoptera</taxon>
        <taxon>Endopterygota</taxon>
        <taxon>Hymenoptera</taxon>
        <taxon>Apocrita</taxon>
        <taxon>Aculeata</taxon>
        <taxon>Apoidea</taxon>
        <taxon>Anthophila</taxon>
        <taxon>Apidae</taxon>
        <taxon>Frieseomelitta</taxon>
    </lineage>
</organism>
<dbReference type="Pfam" id="PF05199">
    <property type="entry name" value="GMC_oxred_C"/>
    <property type="match status" value="1"/>
</dbReference>
<dbReference type="InterPro" id="IPR012132">
    <property type="entry name" value="GMC_OxRdtase"/>
</dbReference>
<dbReference type="SUPFAM" id="SSF51905">
    <property type="entry name" value="FAD/NAD(P)-binding domain"/>
    <property type="match status" value="1"/>
</dbReference>
<feature type="domain" description="Glucose-methanol-choline oxidoreductase N-terminal" evidence="2">
    <location>
        <begin position="352"/>
        <end position="366"/>
    </location>
</feature>
<evidence type="ECO:0000313" key="4">
    <source>
        <dbReference type="Proteomes" id="UP000655588"/>
    </source>
</evidence>
<dbReference type="PROSITE" id="PS00624">
    <property type="entry name" value="GMC_OXRED_2"/>
    <property type="match status" value="1"/>
</dbReference>
<dbReference type="Pfam" id="PF00732">
    <property type="entry name" value="GMC_oxred_N"/>
    <property type="match status" value="1"/>
</dbReference>
<keyword evidence="4" id="KW-1185">Reference proteome</keyword>
<evidence type="ECO:0000259" key="2">
    <source>
        <dbReference type="PROSITE" id="PS00624"/>
    </source>
</evidence>
<protein>
    <recommendedName>
        <fullName evidence="2">Glucose-methanol-choline oxidoreductase N-terminal domain-containing protein</fullName>
    </recommendedName>
</protein>
<dbReference type="InterPro" id="IPR036188">
    <property type="entry name" value="FAD/NAD-bd_sf"/>
</dbReference>
<evidence type="ECO:0000256" key="1">
    <source>
        <dbReference type="ARBA" id="ARBA00010790"/>
    </source>
</evidence>
<name>A0A833SBM3_9HYME</name>
<dbReference type="GO" id="GO:0016614">
    <property type="term" value="F:oxidoreductase activity, acting on CH-OH group of donors"/>
    <property type="evidence" value="ECO:0007669"/>
    <property type="project" value="InterPro"/>
</dbReference>
<dbReference type="SUPFAM" id="SSF54373">
    <property type="entry name" value="FAD-linked reductases, C-terminal domain"/>
    <property type="match status" value="1"/>
</dbReference>
<dbReference type="GO" id="GO:0050660">
    <property type="term" value="F:flavin adenine dinucleotide binding"/>
    <property type="evidence" value="ECO:0007669"/>
    <property type="project" value="InterPro"/>
</dbReference>
<dbReference type="InterPro" id="IPR007867">
    <property type="entry name" value="GMC_OxRtase_C"/>
</dbReference>
<accession>A0A833SBM3</accession>
<sequence>MSWIPPNLATLCSPHSTVSTCQQPTFMFLTLVAHLFGRSKDDRPYYRSSRHVEESARSTPELLFSYSGDNVKNSSTDETYSYQFSTRLDDSRVVQERKGRSTVNIEGIYDFSPRTRPISALAAIYDDFKRGKRIDRRVYFLFRNYIAPSVKSFTILGLKQSLFPFGLKVMGGSSAINYMIYIRGNPTDYDEWAEEGNHGWSYEEVLPYFLKSENNMDPEIVRENPHYHSEGGYQPVERFPYIDDNTKILLDAWQELGHEPVDANANSQLGVMRLQTTSARGTRHSANSAFVRPVRHARENLTIKTRAHVTKLLTGNIGTKHVTGVEYAATYNNAAMEFNVAFARKEVIVSAGTIDTPKVLMLSGIGPRDELDRHGIRLIRELPVGRNLQDHVTMDGLVIALNFTSTAKDENYLKEEDIVQYERAKGGPLSATGPLSCGVFLQTIYQRGLDVPDVQYAFDASNQEDFLKAPGEYKETAVEPLSYYDAINIRPILLSPRSRGLVLLNDSDPLWGPPSIYPGYFTSHTDLEVLAEGVRAALELFRTESFRRNGFRLMDAPLPACRQFEFGERDYWKCVMMEYTATIYHPVGTCKMGPKWDPEAVVDERLKVHGVGGLRVVDASIMPKIVRGNTNAPTIMIAEKAADMIKEEWLYEEEGWF</sequence>